<comment type="caution">
    <text evidence="4">The sequence shown here is derived from an EMBL/GenBank/DDBJ whole genome shotgun (WGS) entry which is preliminary data.</text>
</comment>
<dbReference type="PANTHER" id="PTHR12236">
    <property type="entry name" value="STRUCTURAL CONTITUENT OF CUTICLE"/>
    <property type="match status" value="1"/>
</dbReference>
<keyword evidence="1 2" id="KW-0193">Cuticle</keyword>
<dbReference type="PROSITE" id="PS51155">
    <property type="entry name" value="CHIT_BIND_RR_2"/>
    <property type="match status" value="1"/>
</dbReference>
<dbReference type="Proteomes" id="UP001162164">
    <property type="component" value="Unassembled WGS sequence"/>
</dbReference>
<protein>
    <submittedName>
        <fullName evidence="4">Uncharacterized protein</fullName>
    </submittedName>
</protein>
<accession>A0ABQ9K5F2</accession>
<feature type="chain" id="PRO_5047053318" evidence="3">
    <location>
        <begin position="20"/>
        <end position="178"/>
    </location>
</feature>
<name>A0ABQ9K5F2_9CUCU</name>
<dbReference type="PANTHER" id="PTHR12236:SF96">
    <property type="entry name" value="PUPAL CUTICLE PROTEIN EDG-84A-LIKE PROTEIN"/>
    <property type="match status" value="1"/>
</dbReference>
<keyword evidence="5" id="KW-1185">Reference proteome</keyword>
<evidence type="ECO:0000256" key="2">
    <source>
        <dbReference type="PROSITE-ProRule" id="PRU00497"/>
    </source>
</evidence>
<sequence>MHHKIVLLLFVAAIATVLGGGHHDYDDGHAHYKFEYGVKDPHTHDVKYQQEYRNGKHLVGGYGLKEPDGTHRVVKYKSSPHTGFEAVVSRHGIAKHPAVYGKYKKHGVGGTSWVGITKWENQGPEEVAYHGGYGGHGNGHEGHHGVGYGGHPVGLGGHLGGHHGYGGHEEKHQGYGYY</sequence>
<dbReference type="EMBL" id="JAPWTJ010000010">
    <property type="protein sequence ID" value="KAJ8985678.1"/>
    <property type="molecule type" value="Genomic_DNA"/>
</dbReference>
<gene>
    <name evidence="4" type="ORF">NQ317_015178</name>
</gene>
<feature type="signal peptide" evidence="3">
    <location>
        <begin position="1"/>
        <end position="19"/>
    </location>
</feature>
<keyword evidence="3" id="KW-0732">Signal</keyword>
<dbReference type="InterPro" id="IPR000618">
    <property type="entry name" value="Insect_cuticle"/>
</dbReference>
<organism evidence="4 5">
    <name type="scientific">Molorchus minor</name>
    <dbReference type="NCBI Taxonomy" id="1323400"/>
    <lineage>
        <taxon>Eukaryota</taxon>
        <taxon>Metazoa</taxon>
        <taxon>Ecdysozoa</taxon>
        <taxon>Arthropoda</taxon>
        <taxon>Hexapoda</taxon>
        <taxon>Insecta</taxon>
        <taxon>Pterygota</taxon>
        <taxon>Neoptera</taxon>
        <taxon>Endopterygota</taxon>
        <taxon>Coleoptera</taxon>
        <taxon>Polyphaga</taxon>
        <taxon>Cucujiformia</taxon>
        <taxon>Chrysomeloidea</taxon>
        <taxon>Cerambycidae</taxon>
        <taxon>Lamiinae</taxon>
        <taxon>Monochamini</taxon>
        <taxon>Molorchus</taxon>
    </lineage>
</organism>
<evidence type="ECO:0000313" key="4">
    <source>
        <dbReference type="EMBL" id="KAJ8985678.1"/>
    </source>
</evidence>
<evidence type="ECO:0000256" key="3">
    <source>
        <dbReference type="SAM" id="SignalP"/>
    </source>
</evidence>
<dbReference type="InterPro" id="IPR051217">
    <property type="entry name" value="Insect_Cuticle_Struc_Prot"/>
</dbReference>
<evidence type="ECO:0000313" key="5">
    <source>
        <dbReference type="Proteomes" id="UP001162164"/>
    </source>
</evidence>
<proteinExistence type="predicted"/>
<evidence type="ECO:0000256" key="1">
    <source>
        <dbReference type="ARBA" id="ARBA00022460"/>
    </source>
</evidence>
<reference evidence="4" key="1">
    <citation type="journal article" date="2023" name="Insect Mol. Biol.">
        <title>Genome sequencing provides insights into the evolution of gene families encoding plant cell wall-degrading enzymes in longhorned beetles.</title>
        <authorList>
            <person name="Shin N.R."/>
            <person name="Okamura Y."/>
            <person name="Kirsch R."/>
            <person name="Pauchet Y."/>
        </authorList>
    </citation>
    <scope>NUCLEOTIDE SEQUENCE</scope>
    <source>
        <strain evidence="4">MMC_N1</strain>
    </source>
</reference>